<keyword evidence="3" id="KW-1185">Reference proteome</keyword>
<dbReference type="GO" id="GO:0015035">
    <property type="term" value="F:protein-disulfide reductase activity"/>
    <property type="evidence" value="ECO:0007669"/>
    <property type="project" value="TreeGrafter"/>
</dbReference>
<dbReference type="SUPFAM" id="SSF52833">
    <property type="entry name" value="Thioredoxin-like"/>
    <property type="match status" value="1"/>
</dbReference>
<dbReference type="EnsemblBacteria" id="ABM80962">
    <property type="protein sequence ID" value="ABM80962"/>
    <property type="gene ID" value="Hbut_1122"/>
</dbReference>
<dbReference type="InterPro" id="IPR013766">
    <property type="entry name" value="Thioredoxin_domain"/>
</dbReference>
<organism evidence="2 3">
    <name type="scientific">Hyperthermus butylicus (strain DSM 5456 / JCM 9403 / PLM1-5)</name>
    <dbReference type="NCBI Taxonomy" id="415426"/>
    <lineage>
        <taxon>Archaea</taxon>
        <taxon>Thermoproteota</taxon>
        <taxon>Thermoprotei</taxon>
        <taxon>Desulfurococcales</taxon>
        <taxon>Pyrodictiaceae</taxon>
        <taxon>Hyperthermus</taxon>
    </lineage>
</organism>
<evidence type="ECO:0000313" key="3">
    <source>
        <dbReference type="Proteomes" id="UP000002593"/>
    </source>
</evidence>
<dbReference type="CDD" id="cd02947">
    <property type="entry name" value="TRX_family"/>
    <property type="match status" value="1"/>
</dbReference>
<reference evidence="2 3" key="1">
    <citation type="journal article" date="2007" name="Archaea">
        <title>The genome of Hyperthermus butylicus: a sulfur-reducing, peptide fermenting, neutrophilic Crenarchaeote growing up to 108 degrees C.</title>
        <authorList>
            <person name="Brugger K."/>
            <person name="Chen L."/>
            <person name="Stark M."/>
            <person name="Zibat A."/>
            <person name="Redder P."/>
            <person name="Ruepp A."/>
            <person name="Awayez M."/>
            <person name="She Q."/>
            <person name="Garrett R.A."/>
            <person name="Klenk H.P."/>
        </authorList>
    </citation>
    <scope>NUCLEOTIDE SEQUENCE [LARGE SCALE GENOMIC DNA]</scope>
    <source>
        <strain evidence="3">DSM 5456 / JCM 9403 / PLM1-5</strain>
    </source>
</reference>
<dbReference type="Proteomes" id="UP000002593">
    <property type="component" value="Chromosome"/>
</dbReference>
<evidence type="ECO:0000259" key="1">
    <source>
        <dbReference type="PROSITE" id="PS51352"/>
    </source>
</evidence>
<gene>
    <name evidence="2" type="ordered locus">Hbut_1122</name>
</gene>
<feature type="domain" description="Thioredoxin" evidence="1">
    <location>
        <begin position="6"/>
        <end position="138"/>
    </location>
</feature>
<proteinExistence type="predicted"/>
<dbReference type="AlphaFoldDB" id="A2BLV1"/>
<dbReference type="STRING" id="415426.Hbut_1122"/>
<dbReference type="RefSeq" id="WP_011822280.1">
    <property type="nucleotide sequence ID" value="NC_008818.1"/>
</dbReference>
<dbReference type="PANTHER" id="PTHR45663:SF11">
    <property type="entry name" value="GEO12009P1"/>
    <property type="match status" value="1"/>
</dbReference>
<dbReference type="OrthoDB" id="35385at2157"/>
<dbReference type="PRINTS" id="PR00421">
    <property type="entry name" value="THIOREDOXIN"/>
</dbReference>
<accession>A2BLV1</accession>
<dbReference type="eggNOG" id="arCOG01972">
    <property type="taxonomic scope" value="Archaea"/>
</dbReference>
<dbReference type="KEGG" id="hbu:Hbut_1122"/>
<dbReference type="Gene3D" id="3.40.30.10">
    <property type="entry name" value="Glutaredoxin"/>
    <property type="match status" value="1"/>
</dbReference>
<dbReference type="PANTHER" id="PTHR45663">
    <property type="entry name" value="GEO12009P1"/>
    <property type="match status" value="1"/>
</dbReference>
<name>A2BLV1_HYPBU</name>
<dbReference type="PROSITE" id="PS51352">
    <property type="entry name" value="THIOREDOXIN_2"/>
    <property type="match status" value="1"/>
</dbReference>
<dbReference type="Pfam" id="PF00085">
    <property type="entry name" value="Thioredoxin"/>
    <property type="match status" value="1"/>
</dbReference>
<dbReference type="GO" id="GO:0005737">
    <property type="term" value="C:cytoplasm"/>
    <property type="evidence" value="ECO:0007669"/>
    <property type="project" value="TreeGrafter"/>
</dbReference>
<evidence type="ECO:0000313" key="2">
    <source>
        <dbReference type="EMBL" id="ABM80962.1"/>
    </source>
</evidence>
<dbReference type="GeneID" id="4781957"/>
<protein>
    <submittedName>
        <fullName evidence="2">Thioredoxin</fullName>
    </submittedName>
</protein>
<dbReference type="HOGENOM" id="CLU_090389_10_1_2"/>
<dbReference type="InterPro" id="IPR036249">
    <property type="entry name" value="Thioredoxin-like_sf"/>
</dbReference>
<sequence>MSNDIVRELRSLIEKKVNELDKELGDPLIYLNKDNFDEVLKNYKVVVVEFSAPWCNPCKAYTPVFKRVARRLADPEKGIVFAYLDTDEAPDIADRYSVDNIPTTIIFVNGHVADVILGVTQESKLTERVQNIVKELLRGEK</sequence>
<dbReference type="EMBL" id="CP000493">
    <property type="protein sequence ID" value="ABM80962.1"/>
    <property type="molecule type" value="Genomic_DNA"/>
</dbReference>